<reference evidence="6" key="1">
    <citation type="submission" date="2016-03" db="EMBL/GenBank/DDBJ databases">
        <authorList>
            <person name="Guldener U."/>
        </authorList>
    </citation>
    <scope>NUCLEOTIDE SEQUENCE [LARGE SCALE GENOMIC DNA]</scope>
    <source>
        <strain evidence="6">04CH-RAC-A.6.1</strain>
    </source>
</reference>
<name>A0A1E1KF92_9HELO</name>
<dbReference type="GO" id="GO:0016787">
    <property type="term" value="F:hydrolase activity"/>
    <property type="evidence" value="ECO:0007669"/>
    <property type="project" value="UniProtKB-KW"/>
</dbReference>
<dbReference type="InterPro" id="IPR000073">
    <property type="entry name" value="AB_hydrolase_1"/>
</dbReference>
<dbReference type="OrthoDB" id="425534at2759"/>
<proteinExistence type="inferred from homology"/>
<dbReference type="SUPFAM" id="SSF53474">
    <property type="entry name" value="alpha/beta-Hydrolases"/>
    <property type="match status" value="1"/>
</dbReference>
<dbReference type="Pfam" id="PF00561">
    <property type="entry name" value="Abhydrolase_1"/>
    <property type="match status" value="1"/>
</dbReference>
<dbReference type="EMBL" id="FJUX01000028">
    <property type="protein sequence ID" value="CZS96708.1"/>
    <property type="molecule type" value="Genomic_DNA"/>
</dbReference>
<dbReference type="InterPro" id="IPR029058">
    <property type="entry name" value="AB_hydrolase_fold"/>
</dbReference>
<dbReference type="Pfam" id="PF08386">
    <property type="entry name" value="Abhydrolase_4"/>
    <property type="match status" value="1"/>
</dbReference>
<evidence type="ECO:0000313" key="5">
    <source>
        <dbReference type="EMBL" id="CZS96708.1"/>
    </source>
</evidence>
<dbReference type="PANTHER" id="PTHR43248">
    <property type="entry name" value="2-SUCCINYL-6-HYDROXY-2,4-CYCLOHEXADIENE-1-CARBOXYLATE SYNTHASE"/>
    <property type="match status" value="1"/>
</dbReference>
<dbReference type="PANTHER" id="PTHR43248:SF25">
    <property type="entry name" value="AB HYDROLASE-1 DOMAIN-CONTAINING PROTEIN-RELATED"/>
    <property type="match status" value="1"/>
</dbReference>
<dbReference type="AlphaFoldDB" id="A0A1E1KF92"/>
<protein>
    <recommendedName>
        <fullName evidence="7">AB hydrolase-1 domain-containing protein</fullName>
    </recommendedName>
</protein>
<evidence type="ECO:0000259" key="4">
    <source>
        <dbReference type="Pfam" id="PF08386"/>
    </source>
</evidence>
<keyword evidence="2" id="KW-0378">Hydrolase</keyword>
<evidence type="ECO:0000259" key="3">
    <source>
        <dbReference type="Pfam" id="PF00561"/>
    </source>
</evidence>
<evidence type="ECO:0000256" key="2">
    <source>
        <dbReference type="ARBA" id="ARBA00022801"/>
    </source>
</evidence>
<organism evidence="5 6">
    <name type="scientific">Rhynchosporium agropyri</name>
    <dbReference type="NCBI Taxonomy" id="914238"/>
    <lineage>
        <taxon>Eukaryota</taxon>
        <taxon>Fungi</taxon>
        <taxon>Dikarya</taxon>
        <taxon>Ascomycota</taxon>
        <taxon>Pezizomycotina</taxon>
        <taxon>Leotiomycetes</taxon>
        <taxon>Helotiales</taxon>
        <taxon>Ploettnerulaceae</taxon>
        <taxon>Rhynchosporium</taxon>
    </lineage>
</organism>
<evidence type="ECO:0008006" key="7">
    <source>
        <dbReference type="Google" id="ProtNLM"/>
    </source>
</evidence>
<dbReference type="Gene3D" id="3.40.50.1820">
    <property type="entry name" value="alpha/beta hydrolase"/>
    <property type="match status" value="1"/>
</dbReference>
<dbReference type="Proteomes" id="UP000178912">
    <property type="component" value="Unassembled WGS sequence"/>
</dbReference>
<evidence type="ECO:0000313" key="6">
    <source>
        <dbReference type="Proteomes" id="UP000178912"/>
    </source>
</evidence>
<dbReference type="InterPro" id="IPR013595">
    <property type="entry name" value="Pept_S33_TAP-like_C"/>
</dbReference>
<comment type="similarity">
    <text evidence="1">Belongs to the peptidase S33 family.</text>
</comment>
<feature type="domain" description="AB hydrolase-1" evidence="3">
    <location>
        <begin position="128"/>
        <end position="301"/>
    </location>
</feature>
<feature type="domain" description="Peptidase S33 tripeptidyl aminopeptidase-like C-terminal" evidence="4">
    <location>
        <begin position="475"/>
        <end position="578"/>
    </location>
</feature>
<evidence type="ECO:0000256" key="1">
    <source>
        <dbReference type="ARBA" id="ARBA00010088"/>
    </source>
</evidence>
<sequence>MACEKVPWKGLPGIQLEARSQSMQPTFQQWTIRTLCLASVALVLLVSQHTGFRKDVEAPRHILHKSPEFRWMEIAPKKDIVWHQCYEKYDCARLDVPLDWQDPSDDLRASIAMIRLNATDRSDYKGSLFINPGGPGGSGVWYVKNLGELYQTIAGRNYDIIGFDPRGVGMTRPLIDCWNGNRKNAELWALSRPAVIDAHPGMLYDAYAQASAWSRQCASNLGGGPRVGIEDAAERRVQEAGPARFVGTAYVARDMLEMMEKVGEDKLKFWGFSYGTVLASMFSTLFPDRVGRIVSDGNVDIRGWMMGSAVHFLDDAHKIMSAFYSLCHHAGPSGCKFYDKTPEAIEARLQNLLSAIKKSPVIIPAQNSSSNRPEIVSFSSVRRLISKSFYRPIWIFPQLAEALAALEDGDGVPFIKAQGVSKDPISCGPGSDSKDELTEGTSDAFPAIMCSEANPLLDTADEFQEYVDTLTGISPSIGAVMAQDFRLQCAGWTVRSKWNFTGPFTGSPAYPILFVTNSADNVTPLSSARLNAAGFNGSRILIQDSYGHTSLAAPSKCKATVVNSYFQNGTLPEKEFVCKADIQPFDRVEVGKEGADEVDLALYSLMDRYGSW</sequence>
<accession>A0A1E1KF92</accession>
<keyword evidence="6" id="KW-1185">Reference proteome</keyword>
<dbReference type="InterPro" id="IPR051601">
    <property type="entry name" value="Serine_prot/Carboxylest_S33"/>
</dbReference>
<gene>
    <name evidence="5" type="ORF">RAG0_05922</name>
</gene>